<proteinExistence type="predicted"/>
<reference evidence="2" key="1">
    <citation type="submission" date="2018-11" db="EMBL/GenBank/DDBJ databases">
        <authorList>
            <person name="Jo Y."/>
            <person name="Cho W.K."/>
        </authorList>
    </citation>
    <scope>NUCLEOTIDE SEQUENCE</scope>
    <source>
        <strain evidence="2">Won</strain>
    </source>
</reference>
<feature type="region of interest" description="Disordered" evidence="1">
    <location>
        <begin position="281"/>
        <end position="321"/>
    </location>
</feature>
<evidence type="ECO:0000313" key="2">
    <source>
        <dbReference type="EMBL" id="QED42927.1"/>
    </source>
</evidence>
<feature type="compositionally biased region" description="Polar residues" evidence="1">
    <location>
        <begin position="281"/>
        <end position="291"/>
    </location>
</feature>
<evidence type="ECO:0000256" key="1">
    <source>
        <dbReference type="SAM" id="MobiDB-lite"/>
    </source>
</evidence>
<sequence>MGNYLSFPLLCLTNLTGVVLGFGVERTKELIRARLLKINGDDIVFRCKTTEYQNWRSHLPEVGLVLEDTKTLIHPTVFTLNSTFFLARGSYRPRQIFFHRASSFDPPTYNPKRDPPQLVRTKRTSSFLGALSTMLSPFPGCKGKARAARYLLYGHVDYTYSAPLSLTKPASIPAKAYPSPWKQLFRRIAPLSPLSLEGPSTYSPIRPDGFLIPQPPLNPHEPVTYGSLAQQEIHFQRTPASTTPTLLCFHERNSPSKIAGSPHTPELIKRFWRSLDPETSKIQPYIPQSPQHSRRGLGFHGNTTLSLDKPPPPTFTSASYV</sequence>
<name>A0A7G3W8V2_9VIRU</name>
<accession>A0A7G3W8V2</accession>
<dbReference type="EMBL" id="MK231069">
    <property type="protein sequence ID" value="QED42927.1"/>
    <property type="molecule type" value="Genomic_RNA"/>
</dbReference>
<organism evidence="2">
    <name type="scientific">Leucocoprinus ourmiavirus E</name>
    <dbReference type="NCBI Taxonomy" id="2592723"/>
    <lineage>
        <taxon>Viruses</taxon>
        <taxon>Riboviria</taxon>
        <taxon>Orthornavirae</taxon>
        <taxon>Lenarviricota</taxon>
        <taxon>Miaviricetes</taxon>
        <taxon>Ourlivirales</taxon>
        <taxon>Botourmiaviridae</taxon>
        <taxon>Ourmiavirus</taxon>
    </lineage>
</organism>
<protein>
    <submittedName>
        <fullName evidence="2">Putative RdRp</fullName>
    </submittedName>
</protein>